<dbReference type="Gene3D" id="3.90.226.10">
    <property type="entry name" value="2-enoyl-CoA Hydratase, Chain A, domain 1"/>
    <property type="match status" value="3"/>
</dbReference>
<dbReference type="EMBL" id="FPBK01000005">
    <property type="protein sequence ID" value="SFU50744.1"/>
    <property type="molecule type" value="Genomic_DNA"/>
</dbReference>
<evidence type="ECO:0000256" key="2">
    <source>
        <dbReference type="ARBA" id="ARBA00008683"/>
    </source>
</evidence>
<dbReference type="OrthoDB" id="9764363at2"/>
<feature type="active site" description="Nucleophile" evidence="7">
    <location>
        <position position="386"/>
    </location>
</feature>
<feature type="domain" description="Peptidase S49" evidence="9">
    <location>
        <begin position="370"/>
        <end position="520"/>
    </location>
</feature>
<sequence length="590" mass="65370">MAFLRNLLATILGFFIATGILFFGFLIFISIMSSSDEEALAIKDNSILEIDLDQPIEDYGGTYTAENFEYSESDYSGLFHILKAIDIAKTDDKIKGISIHNTSGTQGGIATIKALRDALISFKESGKFVYSYGDMYTQKDYYLSSVADSIYINPIGDFEFKGLASEVLFFKDLQDNTGVKMEVIRHGKYKSAVEPFLQNSMSEANREQITALLTSVWNTILDDVSNSRNISKEQLNSIADDLAARTPQKALSTGLADVVAYQDEYESLLRNKSGLSDNDDLEFVDIFEYSDKKGRKAILNKPNNKIAVIFAQGEIMYGKGSNQVIGQEIMIESLRDAREDDDVKGIVLRVNSPGGSALASDIIWREIEITKKEKPVYVSMGNYAASGGYYISCGAEKIIAEPNTITGSIGVFGMLPNVKGLADKWGIHAEQVQTNKNAAGYSVFQELDGNTKEVILEGIETIYETFVNKVAEGRNMTFEEVDAIAQGRVWSGTDAIKNGLVDKLGGLETTVNMLAEDKNIGDFTIETYPKYEVTLGEIIIKNLTSPKTELTQEAIKAQIGEETYQVIEQLKQFQEMKGIQARLPFELRIH</sequence>
<evidence type="ECO:0000256" key="5">
    <source>
        <dbReference type="ARBA" id="ARBA00022825"/>
    </source>
</evidence>
<dbReference type="RefSeq" id="WP_093024839.1">
    <property type="nucleotide sequence ID" value="NZ_FPBK01000005.1"/>
</dbReference>
<comment type="similarity">
    <text evidence="2">Belongs to the peptidase S49 family.</text>
</comment>
<feature type="transmembrane region" description="Helical" evidence="8">
    <location>
        <begin position="7"/>
        <end position="32"/>
    </location>
</feature>
<evidence type="ECO:0000313" key="11">
    <source>
        <dbReference type="Proteomes" id="UP000199138"/>
    </source>
</evidence>
<organism evidence="10 11">
    <name type="scientific">Pustulibacterium marinum</name>
    <dbReference type="NCBI Taxonomy" id="1224947"/>
    <lineage>
        <taxon>Bacteria</taxon>
        <taxon>Pseudomonadati</taxon>
        <taxon>Bacteroidota</taxon>
        <taxon>Flavobacteriia</taxon>
        <taxon>Flavobacteriales</taxon>
        <taxon>Flavobacteriaceae</taxon>
        <taxon>Pustulibacterium</taxon>
    </lineage>
</organism>
<dbReference type="Pfam" id="PF01343">
    <property type="entry name" value="Peptidase_S49"/>
    <property type="match status" value="2"/>
</dbReference>
<keyword evidence="3 10" id="KW-0645">Protease</keyword>
<feature type="domain" description="Peptidase S49" evidence="9">
    <location>
        <begin position="122"/>
        <end position="271"/>
    </location>
</feature>
<evidence type="ECO:0000259" key="9">
    <source>
        <dbReference type="Pfam" id="PF01343"/>
    </source>
</evidence>
<evidence type="ECO:0000313" key="10">
    <source>
        <dbReference type="EMBL" id="SFU50744.1"/>
    </source>
</evidence>
<keyword evidence="8" id="KW-1133">Transmembrane helix</keyword>
<dbReference type="InterPro" id="IPR029045">
    <property type="entry name" value="ClpP/crotonase-like_dom_sf"/>
</dbReference>
<keyword evidence="11" id="KW-1185">Reference proteome</keyword>
<keyword evidence="5" id="KW-0720">Serine protease</keyword>
<dbReference type="InterPro" id="IPR047217">
    <property type="entry name" value="S49_SppA_67K_type_N"/>
</dbReference>
<dbReference type="InterPro" id="IPR004635">
    <property type="entry name" value="Pept_S49_SppA"/>
</dbReference>
<protein>
    <submittedName>
        <fullName evidence="10">Protease-4</fullName>
    </submittedName>
</protein>
<name>A0A1I7GQL1_9FLAO</name>
<dbReference type="AlphaFoldDB" id="A0A1I7GQL1"/>
<dbReference type="GO" id="GO:0006465">
    <property type="term" value="P:signal peptide processing"/>
    <property type="evidence" value="ECO:0007669"/>
    <property type="project" value="InterPro"/>
</dbReference>
<evidence type="ECO:0000256" key="8">
    <source>
        <dbReference type="SAM" id="Phobius"/>
    </source>
</evidence>
<evidence type="ECO:0000256" key="7">
    <source>
        <dbReference type="PIRSR" id="PIRSR001217-1"/>
    </source>
</evidence>
<accession>A0A1I7GQL1</accession>
<dbReference type="STRING" id="1224947.SAMN05216480_105182"/>
<evidence type="ECO:0000256" key="3">
    <source>
        <dbReference type="ARBA" id="ARBA00022670"/>
    </source>
</evidence>
<dbReference type="SUPFAM" id="SSF52096">
    <property type="entry name" value="ClpP/crotonase"/>
    <property type="match status" value="2"/>
</dbReference>
<comment type="subcellular location">
    <subcellularLocation>
        <location evidence="1">Membrane</location>
    </subcellularLocation>
</comment>
<dbReference type="InterPro" id="IPR004634">
    <property type="entry name" value="Pept_S49_pIV"/>
</dbReference>
<dbReference type="InterPro" id="IPR002142">
    <property type="entry name" value="Peptidase_S49"/>
</dbReference>
<dbReference type="GO" id="GO:0016020">
    <property type="term" value="C:membrane"/>
    <property type="evidence" value="ECO:0007669"/>
    <property type="project" value="UniProtKB-SubCell"/>
</dbReference>
<reference evidence="10 11" key="1">
    <citation type="submission" date="2016-10" db="EMBL/GenBank/DDBJ databases">
        <authorList>
            <person name="de Groot N.N."/>
        </authorList>
    </citation>
    <scope>NUCLEOTIDE SEQUENCE [LARGE SCALE GENOMIC DNA]</scope>
    <source>
        <strain evidence="10 11">CGMCC 1.12333</strain>
    </source>
</reference>
<feature type="active site" description="Proton donor/acceptor" evidence="7">
    <location>
        <position position="190"/>
    </location>
</feature>
<keyword evidence="4" id="KW-0378">Hydrolase</keyword>
<evidence type="ECO:0000256" key="4">
    <source>
        <dbReference type="ARBA" id="ARBA00022801"/>
    </source>
</evidence>
<dbReference type="NCBIfam" id="TIGR00705">
    <property type="entry name" value="SppA_67K"/>
    <property type="match status" value="1"/>
</dbReference>
<dbReference type="NCBIfam" id="TIGR00706">
    <property type="entry name" value="SppA_dom"/>
    <property type="match status" value="1"/>
</dbReference>
<dbReference type="GO" id="GO:0008236">
    <property type="term" value="F:serine-type peptidase activity"/>
    <property type="evidence" value="ECO:0007669"/>
    <property type="project" value="UniProtKB-KW"/>
</dbReference>
<evidence type="ECO:0000256" key="1">
    <source>
        <dbReference type="ARBA" id="ARBA00004370"/>
    </source>
</evidence>
<gene>
    <name evidence="10" type="ORF">SAMN05216480_105182</name>
</gene>
<dbReference type="InterPro" id="IPR047272">
    <property type="entry name" value="S49_SppA_C"/>
</dbReference>
<keyword evidence="8" id="KW-0812">Transmembrane</keyword>
<dbReference type="PANTHER" id="PTHR33209:SF1">
    <property type="entry name" value="PEPTIDASE S49 DOMAIN-CONTAINING PROTEIN"/>
    <property type="match status" value="1"/>
</dbReference>
<dbReference type="CDD" id="cd07018">
    <property type="entry name" value="S49_SppA_67K_type"/>
    <property type="match status" value="1"/>
</dbReference>
<proteinExistence type="inferred from homology"/>
<dbReference type="PIRSF" id="PIRSF001217">
    <property type="entry name" value="Protease_4_SppA"/>
    <property type="match status" value="1"/>
</dbReference>
<keyword evidence="6 8" id="KW-0472">Membrane</keyword>
<dbReference type="Proteomes" id="UP000199138">
    <property type="component" value="Unassembled WGS sequence"/>
</dbReference>
<dbReference type="CDD" id="cd07023">
    <property type="entry name" value="S49_Sppa_N_C"/>
    <property type="match status" value="1"/>
</dbReference>
<dbReference type="PANTHER" id="PTHR33209">
    <property type="entry name" value="PROTEASE 4"/>
    <property type="match status" value="1"/>
</dbReference>
<evidence type="ECO:0000256" key="6">
    <source>
        <dbReference type="ARBA" id="ARBA00023136"/>
    </source>
</evidence>